<gene>
    <name evidence="1" type="ORF">DC20_12015</name>
</gene>
<proteinExistence type="predicted"/>
<reference evidence="1 2" key="1">
    <citation type="submission" date="2015-08" db="EMBL/GenBank/DDBJ databases">
        <title>Complete genome sequence of Rufibacter tibetensis strain 1351t, a radiation-resistant bacterium from tibet plateau.</title>
        <authorList>
            <person name="Dai J."/>
        </authorList>
    </citation>
    <scope>NUCLEOTIDE SEQUENCE [LARGE SCALE GENOMIC DNA]</scope>
    <source>
        <strain evidence="1 2">1351</strain>
    </source>
</reference>
<dbReference type="KEGG" id="rti:DC20_12015"/>
<protein>
    <submittedName>
        <fullName evidence="1">Uncharacterized protein</fullName>
    </submittedName>
</protein>
<dbReference type="EMBL" id="CP012643">
    <property type="protein sequence ID" value="ALI99566.1"/>
    <property type="molecule type" value="Genomic_DNA"/>
</dbReference>
<name>A0A0P0C3C4_9BACT</name>
<evidence type="ECO:0000313" key="2">
    <source>
        <dbReference type="Proteomes" id="UP000061382"/>
    </source>
</evidence>
<dbReference type="AlphaFoldDB" id="A0A0P0C3C4"/>
<keyword evidence="2" id="KW-1185">Reference proteome</keyword>
<dbReference type="Proteomes" id="UP000061382">
    <property type="component" value="Chromosome"/>
</dbReference>
<accession>A0A0P0C3C4</accession>
<evidence type="ECO:0000313" key="1">
    <source>
        <dbReference type="EMBL" id="ALI99566.1"/>
    </source>
</evidence>
<dbReference type="PATRIC" id="fig|512763.3.peg.2635"/>
<organism evidence="1 2">
    <name type="scientific">Rufibacter tibetensis</name>
    <dbReference type="NCBI Taxonomy" id="512763"/>
    <lineage>
        <taxon>Bacteria</taxon>
        <taxon>Pseudomonadati</taxon>
        <taxon>Bacteroidota</taxon>
        <taxon>Cytophagia</taxon>
        <taxon>Cytophagales</taxon>
        <taxon>Hymenobacteraceae</taxon>
        <taxon>Rufibacter</taxon>
    </lineage>
</organism>
<sequence length="63" mass="7198">MQVLGEMGPLTVCNFTHFFGENRLLLKNIVPVKRERKTSAPFQASFAQNRPETFFIVLKGKNT</sequence>